<proteinExistence type="predicted"/>
<feature type="transmembrane region" description="Helical" evidence="1">
    <location>
        <begin position="67"/>
        <end position="90"/>
    </location>
</feature>
<accession>A0ABZ1GSX7</accession>
<feature type="transmembrane region" description="Helical" evidence="1">
    <location>
        <begin position="43"/>
        <end position="61"/>
    </location>
</feature>
<keyword evidence="1" id="KW-1133">Transmembrane helix</keyword>
<sequence length="98" mass="10268">MTWQGIGLAVFSLTLLPAGVALLTGHVPQRLRPRLAPMRPRGLFLLAVYTVAPLNAVPRLAGASPSIILAATCLGALVMLAGCITAIVTAQRARETIR</sequence>
<feature type="transmembrane region" description="Helical" evidence="1">
    <location>
        <begin position="6"/>
        <end position="23"/>
    </location>
</feature>
<evidence type="ECO:0000313" key="2">
    <source>
        <dbReference type="EMBL" id="WSD08417.1"/>
    </source>
</evidence>
<dbReference type="EMBL" id="CP109134">
    <property type="protein sequence ID" value="WSD08417.1"/>
    <property type="molecule type" value="Genomic_DNA"/>
</dbReference>
<dbReference type="Proteomes" id="UP001335325">
    <property type="component" value="Chromosome"/>
</dbReference>
<evidence type="ECO:0000256" key="1">
    <source>
        <dbReference type="SAM" id="Phobius"/>
    </source>
</evidence>
<organism evidence="2 3">
    <name type="scientific">Streptomyces hirsutus</name>
    <dbReference type="NCBI Taxonomy" id="35620"/>
    <lineage>
        <taxon>Bacteria</taxon>
        <taxon>Bacillati</taxon>
        <taxon>Actinomycetota</taxon>
        <taxon>Actinomycetes</taxon>
        <taxon>Kitasatosporales</taxon>
        <taxon>Streptomycetaceae</taxon>
        <taxon>Streptomyces</taxon>
    </lineage>
</organism>
<keyword evidence="1" id="KW-0472">Membrane</keyword>
<evidence type="ECO:0008006" key="4">
    <source>
        <dbReference type="Google" id="ProtNLM"/>
    </source>
</evidence>
<protein>
    <recommendedName>
        <fullName evidence="4">Integral membrane protein</fullName>
    </recommendedName>
</protein>
<dbReference type="GeneID" id="91545621"/>
<name>A0ABZ1GSX7_9ACTN</name>
<evidence type="ECO:0000313" key="3">
    <source>
        <dbReference type="Proteomes" id="UP001335325"/>
    </source>
</evidence>
<dbReference type="RefSeq" id="WP_326754314.1">
    <property type="nucleotide sequence ID" value="NZ_CP109134.1"/>
</dbReference>
<keyword evidence="1" id="KW-0812">Transmembrane</keyword>
<keyword evidence="3" id="KW-1185">Reference proteome</keyword>
<gene>
    <name evidence="2" type="ORF">OIE73_23605</name>
</gene>
<reference evidence="2 3" key="1">
    <citation type="submission" date="2022-10" db="EMBL/GenBank/DDBJ databases">
        <title>The complete genomes of actinobacterial strains from the NBC collection.</title>
        <authorList>
            <person name="Joergensen T.S."/>
            <person name="Alvarez Arevalo M."/>
            <person name="Sterndorff E.B."/>
            <person name="Faurdal D."/>
            <person name="Vuksanovic O."/>
            <person name="Mourched A.-S."/>
            <person name="Charusanti P."/>
            <person name="Shaw S."/>
            <person name="Blin K."/>
            <person name="Weber T."/>
        </authorList>
    </citation>
    <scope>NUCLEOTIDE SEQUENCE [LARGE SCALE GENOMIC DNA]</scope>
    <source>
        <strain evidence="2 3">NBC 01753</strain>
    </source>
</reference>